<sequence length="87" mass="9829">MSALTRFLGDTPLRVALKLVVVSFLVGVVMVTFGWSPHDVLRGIADFFSGLWNMGFDAFYRFLSYFLIGAAVVVPVFLILRLLSWRK</sequence>
<evidence type="ECO:0000259" key="2">
    <source>
        <dbReference type="Pfam" id="PF20061"/>
    </source>
</evidence>
<dbReference type="Proteomes" id="UP000601789">
    <property type="component" value="Unassembled WGS sequence"/>
</dbReference>
<gene>
    <name evidence="3" type="ORF">IOD40_10235</name>
</gene>
<feature type="transmembrane region" description="Helical" evidence="1">
    <location>
        <begin position="58"/>
        <end position="83"/>
    </location>
</feature>
<evidence type="ECO:0000256" key="1">
    <source>
        <dbReference type="SAM" id="Phobius"/>
    </source>
</evidence>
<name>A0ABS0SE34_9HYPH</name>
<proteinExistence type="predicted"/>
<dbReference type="RefSeq" id="WP_198476453.1">
    <property type="nucleotide sequence ID" value="NZ_JADGMQ010000006.1"/>
</dbReference>
<keyword evidence="1" id="KW-1133">Transmembrane helix</keyword>
<keyword evidence="4" id="KW-1185">Reference proteome</keyword>
<feature type="domain" description="DUF6460" evidence="2">
    <location>
        <begin position="51"/>
        <end position="86"/>
    </location>
</feature>
<accession>A0ABS0SE34</accession>
<keyword evidence="1" id="KW-0812">Transmembrane</keyword>
<comment type="caution">
    <text evidence="3">The sequence shown here is derived from an EMBL/GenBank/DDBJ whole genome shotgun (WGS) entry which is preliminary data.</text>
</comment>
<dbReference type="EMBL" id="JADGMQ010000006">
    <property type="protein sequence ID" value="MBI1621039.1"/>
    <property type="molecule type" value="Genomic_DNA"/>
</dbReference>
<feature type="transmembrane region" description="Helical" evidence="1">
    <location>
        <begin position="15"/>
        <end position="38"/>
    </location>
</feature>
<reference evidence="3 4" key="1">
    <citation type="submission" date="2020-10" db="EMBL/GenBank/DDBJ databases">
        <title>Aquamicrobium zhengzhouensis sp. nov., a exopolysaccharide producing bacterium isolated from farmland soil.</title>
        <authorList>
            <person name="Wang X."/>
        </authorList>
    </citation>
    <scope>NUCLEOTIDE SEQUENCE [LARGE SCALE GENOMIC DNA]</scope>
    <source>
        <strain evidence="4">cd-1</strain>
    </source>
</reference>
<organism evidence="3 4">
    <name type="scientific">Aquamicrobium zhengzhouense</name>
    <dbReference type="NCBI Taxonomy" id="2781738"/>
    <lineage>
        <taxon>Bacteria</taxon>
        <taxon>Pseudomonadati</taxon>
        <taxon>Pseudomonadota</taxon>
        <taxon>Alphaproteobacteria</taxon>
        <taxon>Hyphomicrobiales</taxon>
        <taxon>Phyllobacteriaceae</taxon>
        <taxon>Aquamicrobium</taxon>
    </lineage>
</organism>
<dbReference type="Pfam" id="PF20061">
    <property type="entry name" value="DUF6460"/>
    <property type="match status" value="1"/>
</dbReference>
<evidence type="ECO:0000313" key="4">
    <source>
        <dbReference type="Proteomes" id="UP000601789"/>
    </source>
</evidence>
<protein>
    <recommendedName>
        <fullName evidence="2">DUF6460 domain-containing protein</fullName>
    </recommendedName>
</protein>
<evidence type="ECO:0000313" key="3">
    <source>
        <dbReference type="EMBL" id="MBI1621039.1"/>
    </source>
</evidence>
<keyword evidence="1" id="KW-0472">Membrane</keyword>
<dbReference type="InterPro" id="IPR045594">
    <property type="entry name" value="DUF6460"/>
</dbReference>